<dbReference type="InterPro" id="IPR002491">
    <property type="entry name" value="ABC_transptr_periplasmic_BD"/>
</dbReference>
<evidence type="ECO:0000313" key="7">
    <source>
        <dbReference type="EMBL" id="SFM13832.1"/>
    </source>
</evidence>
<feature type="domain" description="Fe/B12 periplasmic-binding" evidence="6">
    <location>
        <begin position="69"/>
        <end position="331"/>
    </location>
</feature>
<protein>
    <submittedName>
        <fullName evidence="7">Iron complex transport system substrate-binding protein</fullName>
    </submittedName>
</protein>
<evidence type="ECO:0000313" key="8">
    <source>
        <dbReference type="Proteomes" id="UP000198519"/>
    </source>
</evidence>
<dbReference type="InterPro" id="IPR051313">
    <property type="entry name" value="Bact_iron-sidero_bind"/>
</dbReference>
<keyword evidence="8" id="KW-1185">Reference proteome</keyword>
<dbReference type="SUPFAM" id="SSF53807">
    <property type="entry name" value="Helical backbone' metal receptor"/>
    <property type="match status" value="1"/>
</dbReference>
<keyword evidence="4" id="KW-0406">Ion transport</keyword>
<dbReference type="PANTHER" id="PTHR30532">
    <property type="entry name" value="IRON III DICITRATE-BINDING PERIPLASMIC PROTEIN"/>
    <property type="match status" value="1"/>
</dbReference>
<dbReference type="GO" id="GO:1901678">
    <property type="term" value="P:iron coordination entity transport"/>
    <property type="evidence" value="ECO:0007669"/>
    <property type="project" value="UniProtKB-ARBA"/>
</dbReference>
<proteinExistence type="inferred from homology"/>
<dbReference type="PANTHER" id="PTHR30532:SF1">
    <property type="entry name" value="IRON(3+)-HYDROXAMATE-BINDING PROTEIN FHUD"/>
    <property type="match status" value="1"/>
</dbReference>
<keyword evidence="4" id="KW-0408">Iron</keyword>
<keyword evidence="3" id="KW-0813">Transport</keyword>
<dbReference type="Proteomes" id="UP000198519">
    <property type="component" value="Unassembled WGS sequence"/>
</dbReference>
<evidence type="ECO:0000256" key="2">
    <source>
        <dbReference type="ARBA" id="ARBA00008814"/>
    </source>
</evidence>
<evidence type="ECO:0000256" key="1">
    <source>
        <dbReference type="ARBA" id="ARBA00004196"/>
    </source>
</evidence>
<dbReference type="CDD" id="cd01146">
    <property type="entry name" value="FhuD"/>
    <property type="match status" value="1"/>
</dbReference>
<keyword evidence="5" id="KW-0732">Signal</keyword>
<dbReference type="AlphaFoldDB" id="A0A1I4NE38"/>
<evidence type="ECO:0000256" key="3">
    <source>
        <dbReference type="ARBA" id="ARBA00022448"/>
    </source>
</evidence>
<evidence type="ECO:0000259" key="6">
    <source>
        <dbReference type="PROSITE" id="PS50983"/>
    </source>
</evidence>
<reference evidence="8" key="1">
    <citation type="submission" date="2016-10" db="EMBL/GenBank/DDBJ databases">
        <authorList>
            <person name="Varghese N."/>
            <person name="Submissions S."/>
        </authorList>
    </citation>
    <scope>NUCLEOTIDE SEQUENCE [LARGE SCALE GENOMIC DNA]</scope>
    <source>
        <strain evidence="8">CGMCC 1.7061</strain>
    </source>
</reference>
<dbReference type="STRING" id="488535.SAMN04487963_1332"/>
<organism evidence="7 8">
    <name type="scientific">Marinobacter zhejiangensis</name>
    <dbReference type="NCBI Taxonomy" id="488535"/>
    <lineage>
        <taxon>Bacteria</taxon>
        <taxon>Pseudomonadati</taxon>
        <taxon>Pseudomonadota</taxon>
        <taxon>Gammaproteobacteria</taxon>
        <taxon>Pseudomonadales</taxon>
        <taxon>Marinobacteraceae</taxon>
        <taxon>Marinobacter</taxon>
    </lineage>
</organism>
<sequence length="336" mass="36162">MAFPWASWSGHPAIGCPMSTDQRPCIGSAFRSVTLLPLLTLLLLVGSSAQAASWQHERGTLRLEEVPQRVVSLNWAATEALLLLGVTPVGMADRDYYPVWVQDPPLPDGIANVGARSAPSLEAISELAPDLIVTSGQLAPAYEQIRSIAPTYVLSVYDKAVSPPDQARAMFLTLGEMLGRADRAREVLAEIDADLSANRALLAANGLNDKAIAVVGFMDDRHVRINASNGLLQAGLDGLGLDNGWPADGNFWGFSLVGLESIAPLDNTRLVVISPTLPGLREQLAQSPFWRHLPAVADREVYQIDPVWTFGGVNAIRRFSDLLTQALLQGGSDNVR</sequence>
<keyword evidence="4" id="KW-0410">Iron transport</keyword>
<name>A0A1I4NE38_9GAMM</name>
<dbReference type="PRINTS" id="PR01715">
    <property type="entry name" value="FERRIBNDNGPP"/>
</dbReference>
<comment type="similarity">
    <text evidence="2">Belongs to the bacterial solute-binding protein 8 family.</text>
</comment>
<accession>A0A1I4NE38</accession>
<dbReference type="PROSITE" id="PS50983">
    <property type="entry name" value="FE_B12_PBP"/>
    <property type="match status" value="1"/>
</dbReference>
<evidence type="ECO:0000256" key="4">
    <source>
        <dbReference type="ARBA" id="ARBA00022496"/>
    </source>
</evidence>
<gene>
    <name evidence="7" type="ORF">SAMN04487963_1332</name>
</gene>
<comment type="subcellular location">
    <subcellularLocation>
        <location evidence="1">Cell envelope</location>
    </subcellularLocation>
</comment>
<dbReference type="Pfam" id="PF01497">
    <property type="entry name" value="Peripla_BP_2"/>
    <property type="match status" value="1"/>
</dbReference>
<dbReference type="Gene3D" id="3.40.50.1980">
    <property type="entry name" value="Nitrogenase molybdenum iron protein domain"/>
    <property type="match status" value="2"/>
</dbReference>
<evidence type="ECO:0000256" key="5">
    <source>
        <dbReference type="ARBA" id="ARBA00022729"/>
    </source>
</evidence>
<dbReference type="GO" id="GO:0030288">
    <property type="term" value="C:outer membrane-bounded periplasmic space"/>
    <property type="evidence" value="ECO:0007669"/>
    <property type="project" value="TreeGrafter"/>
</dbReference>
<dbReference type="EMBL" id="FOUE01000002">
    <property type="protein sequence ID" value="SFM13832.1"/>
    <property type="molecule type" value="Genomic_DNA"/>
</dbReference>